<organism evidence="1 2">
    <name type="scientific">Tissierella creatinophila DSM 6911</name>
    <dbReference type="NCBI Taxonomy" id="1123403"/>
    <lineage>
        <taxon>Bacteria</taxon>
        <taxon>Bacillati</taxon>
        <taxon>Bacillota</taxon>
        <taxon>Tissierellia</taxon>
        <taxon>Tissierellales</taxon>
        <taxon>Tissierellaceae</taxon>
        <taxon>Tissierella</taxon>
    </lineage>
</organism>
<sequence length="51" mass="5032">MEEINNGIGTDGWVQCAARCILLCGACGITPIPGDEVYGAVAGSTTGAAGF</sequence>
<accession>A0A1U7M4S7</accession>
<evidence type="ECO:0000313" key="1">
    <source>
        <dbReference type="EMBL" id="OLS02198.1"/>
    </source>
</evidence>
<dbReference type="Proteomes" id="UP000186112">
    <property type="component" value="Unassembled WGS sequence"/>
</dbReference>
<keyword evidence="2" id="KW-1185">Reference proteome</keyword>
<gene>
    <name evidence="1" type="ORF">TICRE_18380</name>
</gene>
<dbReference type="EMBL" id="LTDM01000040">
    <property type="protein sequence ID" value="OLS02198.1"/>
    <property type="molecule type" value="Genomic_DNA"/>
</dbReference>
<reference evidence="1 2" key="1">
    <citation type="submission" date="2016-02" db="EMBL/GenBank/DDBJ databases">
        <title>Genome sequence of Tissierella creatinophila DSM 6911.</title>
        <authorList>
            <person name="Poehlein A."/>
            <person name="Daniel R."/>
        </authorList>
    </citation>
    <scope>NUCLEOTIDE SEQUENCE [LARGE SCALE GENOMIC DNA]</scope>
    <source>
        <strain evidence="1 2">DSM 6911</strain>
    </source>
</reference>
<name>A0A1U7M4S7_TISCR</name>
<comment type="caution">
    <text evidence="1">The sequence shown here is derived from an EMBL/GenBank/DDBJ whole genome shotgun (WGS) entry which is preliminary data.</text>
</comment>
<dbReference type="RefSeq" id="WP_158016515.1">
    <property type="nucleotide sequence ID" value="NZ_LTDM01000040.1"/>
</dbReference>
<evidence type="ECO:0000313" key="2">
    <source>
        <dbReference type="Proteomes" id="UP000186112"/>
    </source>
</evidence>
<protein>
    <submittedName>
        <fullName evidence="1">Uncharacterized protein</fullName>
    </submittedName>
</protein>
<proteinExistence type="predicted"/>
<dbReference type="AlphaFoldDB" id="A0A1U7M4S7"/>